<comment type="similarity">
    <text evidence="1">Belongs to the UPF0312 family.</text>
</comment>
<dbReference type="PANTHER" id="PTHR34406:SF1">
    <property type="entry name" value="PROTEIN YCEI"/>
    <property type="match status" value="1"/>
</dbReference>
<dbReference type="InterPro" id="IPR007372">
    <property type="entry name" value="Lipid/polyisoprenoid-bd_YceI"/>
</dbReference>
<organism evidence="3 4">
    <name type="scientific">Paenibacillus sambharensis</name>
    <dbReference type="NCBI Taxonomy" id="1803190"/>
    <lineage>
        <taxon>Bacteria</taxon>
        <taxon>Bacillati</taxon>
        <taxon>Bacillota</taxon>
        <taxon>Bacilli</taxon>
        <taxon>Bacillales</taxon>
        <taxon>Paenibacillaceae</taxon>
        <taxon>Paenibacillus</taxon>
    </lineage>
</organism>
<dbReference type="SUPFAM" id="SSF101874">
    <property type="entry name" value="YceI-like"/>
    <property type="match status" value="1"/>
</dbReference>
<dbReference type="InterPro" id="IPR036761">
    <property type="entry name" value="TTHA0802/YceI-like_sf"/>
</dbReference>
<evidence type="ECO:0000259" key="2">
    <source>
        <dbReference type="SMART" id="SM00867"/>
    </source>
</evidence>
<evidence type="ECO:0000256" key="1">
    <source>
        <dbReference type="ARBA" id="ARBA00008812"/>
    </source>
</evidence>
<dbReference type="Pfam" id="PF04264">
    <property type="entry name" value="YceI"/>
    <property type="match status" value="1"/>
</dbReference>
<evidence type="ECO:0000313" key="4">
    <source>
        <dbReference type="Proteomes" id="UP000249522"/>
    </source>
</evidence>
<feature type="domain" description="Lipid/polyisoprenoid-binding YceI-like" evidence="2">
    <location>
        <begin position="59"/>
        <end position="222"/>
    </location>
</feature>
<dbReference type="PANTHER" id="PTHR34406">
    <property type="entry name" value="PROTEIN YCEI"/>
    <property type="match status" value="1"/>
</dbReference>
<dbReference type="Proteomes" id="UP000249522">
    <property type="component" value="Unassembled WGS sequence"/>
</dbReference>
<dbReference type="SMART" id="SM00867">
    <property type="entry name" value="YceI"/>
    <property type="match status" value="1"/>
</dbReference>
<keyword evidence="4" id="KW-1185">Reference proteome</keyword>
<gene>
    <name evidence="3" type="ORF">DNH61_16260</name>
</gene>
<sequence>MKKTAWIALGAAVVLAGGAYMTFDYFTGNHVEVREVIGKADSAAAASGEAVEAEQLNGVWQLAEESEVYLSLKTSKEPVNMTLGNVEGSWTIDMGDASQMKGEGKIDLSGVDSGNPTRDDHIKGDRFLDTGKYPEAAFEAAAFEGLPEQWQEGVPVPFQMKGTMTVRGITKDVVFDSKAVYEQGQVKMEGSTVVTFADFGMENPHQVLVETENDVKVQLQLILNKAQA</sequence>
<dbReference type="Gene3D" id="2.40.128.110">
    <property type="entry name" value="Lipid/polyisoprenoid-binding, YceI-like"/>
    <property type="match status" value="1"/>
</dbReference>
<dbReference type="AlphaFoldDB" id="A0A2W1LJR3"/>
<evidence type="ECO:0000313" key="3">
    <source>
        <dbReference type="EMBL" id="PZD94784.1"/>
    </source>
</evidence>
<reference evidence="3 4" key="1">
    <citation type="submission" date="2018-06" db="EMBL/GenBank/DDBJ databases">
        <title>Paenibacillus imtechensis sp. nov.</title>
        <authorList>
            <person name="Pinnaka A.K."/>
            <person name="Singh H."/>
            <person name="Kaur M."/>
        </authorList>
    </citation>
    <scope>NUCLEOTIDE SEQUENCE [LARGE SCALE GENOMIC DNA]</scope>
    <source>
        <strain evidence="3 4">SMB1</strain>
    </source>
</reference>
<accession>A0A2W1LJR3</accession>
<comment type="caution">
    <text evidence="3">The sequence shown here is derived from an EMBL/GenBank/DDBJ whole genome shotgun (WGS) entry which is preliminary data.</text>
</comment>
<name>A0A2W1LJR3_9BACL</name>
<dbReference type="OrthoDB" id="9811006at2"/>
<dbReference type="EMBL" id="QKRB01000050">
    <property type="protein sequence ID" value="PZD94784.1"/>
    <property type="molecule type" value="Genomic_DNA"/>
</dbReference>
<proteinExistence type="inferred from homology"/>
<dbReference type="RefSeq" id="WP_111147742.1">
    <property type="nucleotide sequence ID" value="NZ_QKRB01000050.1"/>
</dbReference>
<protein>
    <submittedName>
        <fullName evidence="3">YceI family protein</fullName>
    </submittedName>
</protein>